<reference evidence="1" key="1">
    <citation type="submission" date="2023-10" db="EMBL/GenBank/DDBJ databases">
        <authorList>
            <person name="Domelevo Entfellner J.-B."/>
        </authorList>
    </citation>
    <scope>NUCLEOTIDE SEQUENCE</scope>
</reference>
<dbReference type="Gramene" id="rna-AYBTSS11_LOCUS30852">
    <property type="protein sequence ID" value="CAJ1978655.1"/>
    <property type="gene ID" value="gene-AYBTSS11_LOCUS30852"/>
</dbReference>
<dbReference type="Proteomes" id="UP001189624">
    <property type="component" value="Chromosome 11"/>
</dbReference>
<protein>
    <submittedName>
        <fullName evidence="1">Uncharacterized protein</fullName>
    </submittedName>
</protein>
<dbReference type="AlphaFoldDB" id="A0AA86W6A0"/>
<organism evidence="1 2">
    <name type="scientific">Sphenostylis stenocarpa</name>
    <dbReference type="NCBI Taxonomy" id="92480"/>
    <lineage>
        <taxon>Eukaryota</taxon>
        <taxon>Viridiplantae</taxon>
        <taxon>Streptophyta</taxon>
        <taxon>Embryophyta</taxon>
        <taxon>Tracheophyta</taxon>
        <taxon>Spermatophyta</taxon>
        <taxon>Magnoliopsida</taxon>
        <taxon>eudicotyledons</taxon>
        <taxon>Gunneridae</taxon>
        <taxon>Pentapetalae</taxon>
        <taxon>rosids</taxon>
        <taxon>fabids</taxon>
        <taxon>Fabales</taxon>
        <taxon>Fabaceae</taxon>
        <taxon>Papilionoideae</taxon>
        <taxon>50 kb inversion clade</taxon>
        <taxon>NPAAA clade</taxon>
        <taxon>indigoferoid/millettioid clade</taxon>
        <taxon>Phaseoleae</taxon>
        <taxon>Sphenostylis</taxon>
    </lineage>
</organism>
<name>A0AA86W6A0_9FABA</name>
<dbReference type="EMBL" id="OY731408">
    <property type="protein sequence ID" value="CAJ1978655.1"/>
    <property type="molecule type" value="Genomic_DNA"/>
</dbReference>
<gene>
    <name evidence="1" type="ORF">AYBTSS11_LOCUS30852</name>
</gene>
<proteinExistence type="predicted"/>
<keyword evidence="2" id="KW-1185">Reference proteome</keyword>
<evidence type="ECO:0000313" key="2">
    <source>
        <dbReference type="Proteomes" id="UP001189624"/>
    </source>
</evidence>
<sequence>MGDKSGTEAVPSTTRTTCLIKKPGQVGNDKMKEKRNRREGHINACTHAFVLCNEWSHRGASIGSTCKKKRKPTNVFIFNNALEMVQI</sequence>
<evidence type="ECO:0000313" key="1">
    <source>
        <dbReference type="EMBL" id="CAJ1978655.1"/>
    </source>
</evidence>
<accession>A0AA86W6A0</accession>